<dbReference type="EMBL" id="ANIX01002423">
    <property type="protein sequence ID" value="ETP12099.1"/>
    <property type="molecule type" value="Genomic_DNA"/>
</dbReference>
<sequence>MRVVRVILMTEKKVVKKSDPNLLRDTRGTREETELGDGESQEVVVQDGDLDIAGSVENQEIGGLETDAITPYAQNHSLATTQDNGAEGHEDLDGESGEDDTTEQTCGLQDPSPAPSMLGFDASVSDPPQRPVSTTTGAMTPRGTSSSTNASRQGKSHKARQLMPTIVVSPQGPPLARNQERLESDARELQQIPRFWC</sequence>
<evidence type="ECO:0000256" key="1">
    <source>
        <dbReference type="SAM" id="MobiDB-lite"/>
    </source>
</evidence>
<feature type="compositionally biased region" description="Basic and acidic residues" evidence="1">
    <location>
        <begin position="178"/>
        <end position="188"/>
    </location>
</feature>
<name>W2WRB3_PHYNI</name>
<feature type="compositionally biased region" description="Basic and acidic residues" evidence="1">
    <location>
        <begin position="19"/>
        <end position="33"/>
    </location>
</feature>
<accession>W2WRB3</accession>
<protein>
    <submittedName>
        <fullName evidence="2">Uncharacterized protein</fullName>
    </submittedName>
</protein>
<feature type="compositionally biased region" description="Polar residues" evidence="1">
    <location>
        <begin position="131"/>
        <end position="153"/>
    </location>
</feature>
<evidence type="ECO:0000313" key="3">
    <source>
        <dbReference type="Proteomes" id="UP000018958"/>
    </source>
</evidence>
<feature type="compositionally biased region" description="Acidic residues" evidence="1">
    <location>
        <begin position="92"/>
        <end position="102"/>
    </location>
</feature>
<feature type="region of interest" description="Disordered" evidence="1">
    <location>
        <begin position="19"/>
        <end position="43"/>
    </location>
</feature>
<dbReference type="Proteomes" id="UP000018958">
    <property type="component" value="Unassembled WGS sequence"/>
</dbReference>
<organism evidence="2 3">
    <name type="scientific">Phytophthora nicotianae CJ01A1</name>
    <dbReference type="NCBI Taxonomy" id="1317063"/>
    <lineage>
        <taxon>Eukaryota</taxon>
        <taxon>Sar</taxon>
        <taxon>Stramenopiles</taxon>
        <taxon>Oomycota</taxon>
        <taxon>Peronosporomycetes</taxon>
        <taxon>Peronosporales</taxon>
        <taxon>Peronosporaceae</taxon>
        <taxon>Phytophthora</taxon>
    </lineage>
</organism>
<gene>
    <name evidence="2" type="ORF">F441_12465</name>
</gene>
<evidence type="ECO:0000313" key="2">
    <source>
        <dbReference type="EMBL" id="ETP12099.1"/>
    </source>
</evidence>
<dbReference type="AlphaFoldDB" id="W2WRB3"/>
<comment type="caution">
    <text evidence="2">The sequence shown here is derived from an EMBL/GenBank/DDBJ whole genome shotgun (WGS) entry which is preliminary data.</text>
</comment>
<reference evidence="2 3" key="1">
    <citation type="submission" date="2013-11" db="EMBL/GenBank/DDBJ databases">
        <title>The Genome Sequence of Phytophthora parasitica CJ01A1.</title>
        <authorList>
            <consortium name="The Broad Institute Genomics Platform"/>
            <person name="Russ C."/>
            <person name="Tyler B."/>
            <person name="Panabieres F."/>
            <person name="Shan W."/>
            <person name="Tripathy S."/>
            <person name="Grunwald N."/>
            <person name="Machado M."/>
            <person name="Johnson C.S."/>
            <person name="Walker B."/>
            <person name="Young S.K."/>
            <person name="Zeng Q."/>
            <person name="Gargeya S."/>
            <person name="Fitzgerald M."/>
            <person name="Haas B."/>
            <person name="Abouelleil A."/>
            <person name="Allen A.W."/>
            <person name="Alvarado L."/>
            <person name="Arachchi H.M."/>
            <person name="Berlin A.M."/>
            <person name="Chapman S.B."/>
            <person name="Gainer-Dewar J."/>
            <person name="Goldberg J."/>
            <person name="Griggs A."/>
            <person name="Gujja S."/>
            <person name="Hansen M."/>
            <person name="Howarth C."/>
            <person name="Imamovic A."/>
            <person name="Ireland A."/>
            <person name="Larimer J."/>
            <person name="McCowan C."/>
            <person name="Murphy C."/>
            <person name="Pearson M."/>
            <person name="Poon T.W."/>
            <person name="Priest M."/>
            <person name="Roberts A."/>
            <person name="Saif S."/>
            <person name="Shea T."/>
            <person name="Sisk P."/>
            <person name="Sykes S."/>
            <person name="Wortman J."/>
            <person name="Nusbaum C."/>
            <person name="Birren B."/>
        </authorList>
    </citation>
    <scope>NUCLEOTIDE SEQUENCE [LARGE SCALE GENOMIC DNA]</scope>
    <source>
        <strain evidence="2 3">CJ01A1</strain>
    </source>
</reference>
<feature type="region of interest" description="Disordered" evidence="1">
    <location>
        <begin position="81"/>
        <end position="197"/>
    </location>
</feature>
<proteinExistence type="predicted"/>